<protein>
    <submittedName>
        <fullName evidence="1">Uncharacterized protein</fullName>
    </submittedName>
</protein>
<comment type="caution">
    <text evidence="1">The sequence shown here is derived from an EMBL/GenBank/DDBJ whole genome shotgun (WGS) entry which is preliminary data.</text>
</comment>
<organism evidence="1 2">
    <name type="scientific">Hypsizygus marmoreus</name>
    <name type="common">White beech mushroom</name>
    <name type="synonym">Agaricus marmoreus</name>
    <dbReference type="NCBI Taxonomy" id="39966"/>
    <lineage>
        <taxon>Eukaryota</taxon>
        <taxon>Fungi</taxon>
        <taxon>Dikarya</taxon>
        <taxon>Basidiomycota</taxon>
        <taxon>Agaricomycotina</taxon>
        <taxon>Agaricomycetes</taxon>
        <taxon>Agaricomycetidae</taxon>
        <taxon>Agaricales</taxon>
        <taxon>Tricholomatineae</taxon>
        <taxon>Lyophyllaceae</taxon>
        <taxon>Hypsizygus</taxon>
    </lineage>
</organism>
<dbReference type="STRING" id="39966.A0A369K082"/>
<dbReference type="Proteomes" id="UP000076154">
    <property type="component" value="Unassembled WGS sequence"/>
</dbReference>
<keyword evidence="2" id="KW-1185">Reference proteome</keyword>
<evidence type="ECO:0000313" key="1">
    <source>
        <dbReference type="EMBL" id="RDB28021.1"/>
    </source>
</evidence>
<reference evidence="1" key="1">
    <citation type="submission" date="2018-04" db="EMBL/GenBank/DDBJ databases">
        <title>Whole genome sequencing of Hypsizygus marmoreus.</title>
        <authorList>
            <person name="Choi I.-G."/>
            <person name="Min B."/>
            <person name="Kim J.-G."/>
            <person name="Kim S."/>
            <person name="Oh Y.-L."/>
            <person name="Kong W.-S."/>
            <person name="Park H."/>
            <person name="Jeong J."/>
            <person name="Song E.-S."/>
        </authorList>
    </citation>
    <scope>NUCLEOTIDE SEQUENCE [LARGE SCALE GENOMIC DNA]</scope>
    <source>
        <strain evidence="1">51987-8</strain>
    </source>
</reference>
<dbReference type="InParanoid" id="A0A369K082"/>
<name>A0A369K082_HYPMA</name>
<dbReference type="AlphaFoldDB" id="A0A369K082"/>
<proteinExistence type="predicted"/>
<sequence>MDIQTPPRIGAGDRITSICTQISGASPHDEKLFLALAIISRGFVHISDIVSDFPSAQHHGLAVSLRESVVITSEAISFLLPPHDDDAHRVEPIVLRETGDVDDPLRAMTQYLTSRDNSFPLRKELWLCENGTSPTYPWFQHYIRRFFPPVITLHRFRVGGAATRTLASGRTSAKWVENMGHWPSD</sequence>
<gene>
    <name evidence="1" type="ORF">Hypma_002262</name>
</gene>
<dbReference type="EMBL" id="LUEZ02000013">
    <property type="protein sequence ID" value="RDB28021.1"/>
    <property type="molecule type" value="Genomic_DNA"/>
</dbReference>
<accession>A0A369K082</accession>
<dbReference type="OrthoDB" id="5598396at2759"/>
<evidence type="ECO:0000313" key="2">
    <source>
        <dbReference type="Proteomes" id="UP000076154"/>
    </source>
</evidence>